<dbReference type="Proteomes" id="UP000694388">
    <property type="component" value="Unplaced"/>
</dbReference>
<dbReference type="PANTHER" id="PTHR12764">
    <property type="entry name" value="WD REPEAT DOMAIN-RELATED"/>
    <property type="match status" value="1"/>
</dbReference>
<dbReference type="GO" id="GO:0061512">
    <property type="term" value="P:protein localization to cilium"/>
    <property type="evidence" value="ECO:0007669"/>
    <property type="project" value="TreeGrafter"/>
</dbReference>
<evidence type="ECO:0000313" key="10">
    <source>
        <dbReference type="Proteomes" id="UP000694388"/>
    </source>
</evidence>
<reference evidence="9" key="2">
    <citation type="submission" date="2025-09" db="UniProtKB">
        <authorList>
            <consortium name="Ensembl"/>
        </authorList>
    </citation>
    <scope>IDENTIFICATION</scope>
</reference>
<evidence type="ECO:0000256" key="1">
    <source>
        <dbReference type="ARBA" id="ARBA00004138"/>
    </source>
</evidence>
<reference evidence="9" key="1">
    <citation type="submission" date="2025-08" db="UniProtKB">
        <authorList>
            <consortium name="Ensembl"/>
        </authorList>
    </citation>
    <scope>IDENTIFICATION</scope>
</reference>
<evidence type="ECO:0000256" key="2">
    <source>
        <dbReference type="ARBA" id="ARBA00019442"/>
    </source>
</evidence>
<proteinExistence type="predicted"/>
<sequence length="491" mass="56021">MISIRNSNGEEKVRIDRSSQTPAPIWSICWKPRRQRQHNIIAVADWGQRLSFYQLGGTRVGEERRLGYDPCCVSYFSQGEYLLLCGSDRKASLYSHDGVHLGIIAEHTSWVWCCRVKPNSNYVALGCQDGTIAMYHLVFNTVHGLYKDRYAYRANITDVIIQHLISTQKVRIRCHELVKKIAIYRCRLAIQLPDQIVVYELDENDANSMQYRLCERIPHHFDCNLLVVCSFHIVLCQEKRLQCLSLSGVKEREWLMKALIRYIKVIGGPMGREGLLVGLKDGQILKIFVDNSFPIVLLKQATSVRCLDMSMSRRKIAVVDENNTCLVYNLLTKELLFEEPNASSVAWNTQSEDMLCFSGGGFLHIKARNFPVHKQKMQGFVVGYNGSRIFCLHAHAMSAVEVPQSAPMYQYLERNMYKEAYQIACLGVTEGNWQDLSLDALNGQDYETAKKVASLQNLLKIKLNVSTRLPPSIVSLTYFAMSRSYPLIPTV</sequence>
<evidence type="ECO:0000256" key="3">
    <source>
        <dbReference type="ARBA" id="ARBA00022574"/>
    </source>
</evidence>
<dbReference type="SMART" id="SM00320">
    <property type="entry name" value="WD40"/>
    <property type="match status" value="3"/>
</dbReference>
<feature type="domain" description="IFT122 first beta-propeller" evidence="8">
    <location>
        <begin position="37"/>
        <end position="138"/>
    </location>
</feature>
<dbReference type="GO" id="GO:0035721">
    <property type="term" value="P:intraciliary retrograde transport"/>
    <property type="evidence" value="ECO:0007669"/>
    <property type="project" value="TreeGrafter"/>
</dbReference>
<dbReference type="Ensembl" id="ENSEBUT00000014961.1">
    <property type="protein sequence ID" value="ENSEBUP00000014385.1"/>
    <property type="gene ID" value="ENSEBUG00000009045.1"/>
</dbReference>
<comment type="subcellular location">
    <subcellularLocation>
        <location evidence="1">Cell projection</location>
        <location evidence="1">Cilium</location>
    </subcellularLocation>
</comment>
<keyword evidence="6" id="KW-0966">Cell projection</keyword>
<dbReference type="InterPro" id="IPR011044">
    <property type="entry name" value="Quino_amine_DH_bsu"/>
</dbReference>
<feature type="domain" description="IFT122 second beta-propeller" evidence="7">
    <location>
        <begin position="143"/>
        <end position="397"/>
    </location>
</feature>
<evidence type="ECO:0000256" key="4">
    <source>
        <dbReference type="ARBA" id="ARBA00022737"/>
    </source>
</evidence>
<organism evidence="9 10">
    <name type="scientific">Eptatretus burgeri</name>
    <name type="common">Inshore hagfish</name>
    <dbReference type="NCBI Taxonomy" id="7764"/>
    <lineage>
        <taxon>Eukaryota</taxon>
        <taxon>Metazoa</taxon>
        <taxon>Chordata</taxon>
        <taxon>Craniata</taxon>
        <taxon>Vertebrata</taxon>
        <taxon>Cyclostomata</taxon>
        <taxon>Myxini</taxon>
        <taxon>Myxiniformes</taxon>
        <taxon>Myxinidae</taxon>
        <taxon>Eptatretinae</taxon>
        <taxon>Eptatretus</taxon>
    </lineage>
</organism>
<dbReference type="GO" id="GO:0097730">
    <property type="term" value="C:non-motile cilium"/>
    <property type="evidence" value="ECO:0007669"/>
    <property type="project" value="TreeGrafter"/>
</dbReference>
<keyword evidence="3" id="KW-0853">WD repeat</keyword>
<dbReference type="GO" id="GO:0030991">
    <property type="term" value="C:intraciliary transport particle A"/>
    <property type="evidence" value="ECO:0007669"/>
    <property type="project" value="TreeGrafter"/>
</dbReference>
<dbReference type="InterPro" id="IPR001680">
    <property type="entry name" value="WD40_rpt"/>
</dbReference>
<name>A0A8C4QGC6_EPTBU</name>
<protein>
    <recommendedName>
        <fullName evidence="2">Intraflagellar transport protein 122 homolog</fullName>
    </recommendedName>
</protein>
<keyword evidence="4" id="KW-0677">Repeat</keyword>
<evidence type="ECO:0000256" key="6">
    <source>
        <dbReference type="ARBA" id="ARBA00023273"/>
    </source>
</evidence>
<evidence type="ECO:0000313" key="9">
    <source>
        <dbReference type="Ensembl" id="ENSEBUP00000014385.1"/>
    </source>
</evidence>
<keyword evidence="5" id="KW-0969">Cilium</keyword>
<evidence type="ECO:0000256" key="5">
    <source>
        <dbReference type="ARBA" id="ARBA00023069"/>
    </source>
</evidence>
<dbReference type="OMA" id="NRSCSQQ"/>
<evidence type="ECO:0000259" key="8">
    <source>
        <dbReference type="Pfam" id="PF23381"/>
    </source>
</evidence>
<dbReference type="Pfam" id="PF23381">
    <property type="entry name" value="Beta-prop_IFT122_1st"/>
    <property type="match status" value="1"/>
</dbReference>
<dbReference type="InterPro" id="IPR015943">
    <property type="entry name" value="WD40/YVTN_repeat-like_dom_sf"/>
</dbReference>
<dbReference type="Gene3D" id="2.130.10.10">
    <property type="entry name" value="YVTN repeat-like/Quinoprotein amine dehydrogenase"/>
    <property type="match status" value="1"/>
</dbReference>
<dbReference type="InterPro" id="IPR056153">
    <property type="entry name" value="Beta-prop_IFT122_1st"/>
</dbReference>
<dbReference type="PANTHER" id="PTHR12764:SF4">
    <property type="entry name" value="INTRAFLAGELLAR TRANSPORT PROTEIN 122 HOMOLOG"/>
    <property type="match status" value="1"/>
</dbReference>
<evidence type="ECO:0000259" key="7">
    <source>
        <dbReference type="Pfam" id="PF23377"/>
    </source>
</evidence>
<dbReference type="Pfam" id="PF23377">
    <property type="entry name" value="Beta-prop_IFT122_2nd"/>
    <property type="match status" value="1"/>
</dbReference>
<dbReference type="AlphaFoldDB" id="A0A8C4QGC6"/>
<dbReference type="GO" id="GO:1905515">
    <property type="term" value="P:non-motile cilium assembly"/>
    <property type="evidence" value="ECO:0007669"/>
    <property type="project" value="TreeGrafter"/>
</dbReference>
<dbReference type="InterPro" id="IPR056152">
    <property type="entry name" value="Beta-prop_IFT122_2nd"/>
</dbReference>
<dbReference type="InterPro" id="IPR039857">
    <property type="entry name" value="Ift122/121"/>
</dbReference>
<dbReference type="GeneTree" id="ENSGT00390000001016"/>
<keyword evidence="10" id="KW-1185">Reference proteome</keyword>
<dbReference type="SUPFAM" id="SSF50969">
    <property type="entry name" value="YVTN repeat-like/Quinoprotein amine dehydrogenase"/>
    <property type="match status" value="1"/>
</dbReference>
<accession>A0A8C4QGC6</accession>